<dbReference type="Gene3D" id="3.40.50.10540">
    <property type="entry name" value="Crotonobetainyl-coa:carnitine coa-transferase, domain 1"/>
    <property type="match status" value="1"/>
</dbReference>
<protein>
    <recommendedName>
        <fullName evidence="3">Formyl-CoA transferase</fullName>
    </recommendedName>
</protein>
<sequence>VKALKDIRVVDFTKVLAGPLCTQYLGDLGADVIKVEPLEHGDDTRRWPPFRQDEGVIFLSTNRSKRSIALNLKSSEGARIRDRLIVSADIVLESFGPGVAERLGLDFKSIQQSNPRVICCSFSGYGSSGP</sequence>
<dbReference type="PANTHER" id="PTHR48207:SF3">
    <property type="entry name" value="SUCCINATE--HYDROXYMETHYLGLUTARATE COA-TRANSFERASE"/>
    <property type="match status" value="1"/>
</dbReference>
<reference evidence="2" key="1">
    <citation type="submission" date="2018-05" db="EMBL/GenBank/DDBJ databases">
        <authorList>
            <person name="Lanie J.A."/>
            <person name="Ng W.-L."/>
            <person name="Kazmierczak K.M."/>
            <person name="Andrzejewski T.M."/>
            <person name="Davidsen T.M."/>
            <person name="Wayne K.J."/>
            <person name="Tettelin H."/>
            <person name="Glass J.I."/>
            <person name="Rusch D."/>
            <person name="Podicherti R."/>
            <person name="Tsui H.-C.T."/>
            <person name="Winkler M.E."/>
        </authorList>
    </citation>
    <scope>NUCLEOTIDE SEQUENCE</scope>
</reference>
<evidence type="ECO:0008006" key="3">
    <source>
        <dbReference type="Google" id="ProtNLM"/>
    </source>
</evidence>
<keyword evidence="1" id="KW-0808">Transferase</keyword>
<dbReference type="Pfam" id="PF02515">
    <property type="entry name" value="CoA_transf_3"/>
    <property type="match status" value="1"/>
</dbReference>
<dbReference type="InterPro" id="IPR003673">
    <property type="entry name" value="CoA-Trfase_fam_III"/>
</dbReference>
<dbReference type="InterPro" id="IPR050483">
    <property type="entry name" value="CoA-transferase_III_domain"/>
</dbReference>
<dbReference type="AlphaFoldDB" id="A0A381XS23"/>
<organism evidence="2">
    <name type="scientific">marine metagenome</name>
    <dbReference type="NCBI Taxonomy" id="408172"/>
    <lineage>
        <taxon>unclassified sequences</taxon>
        <taxon>metagenomes</taxon>
        <taxon>ecological metagenomes</taxon>
    </lineage>
</organism>
<accession>A0A381XS23</accession>
<proteinExistence type="predicted"/>
<dbReference type="PANTHER" id="PTHR48207">
    <property type="entry name" value="SUCCINATE--HYDROXYMETHYLGLUTARATE COA-TRANSFERASE"/>
    <property type="match status" value="1"/>
</dbReference>
<feature type="non-terminal residue" evidence="2">
    <location>
        <position position="130"/>
    </location>
</feature>
<evidence type="ECO:0000313" key="2">
    <source>
        <dbReference type="EMBL" id="SVA67440.1"/>
    </source>
</evidence>
<dbReference type="GO" id="GO:0008410">
    <property type="term" value="F:CoA-transferase activity"/>
    <property type="evidence" value="ECO:0007669"/>
    <property type="project" value="TreeGrafter"/>
</dbReference>
<dbReference type="EMBL" id="UINC01016142">
    <property type="protein sequence ID" value="SVA67440.1"/>
    <property type="molecule type" value="Genomic_DNA"/>
</dbReference>
<evidence type="ECO:0000256" key="1">
    <source>
        <dbReference type="ARBA" id="ARBA00022679"/>
    </source>
</evidence>
<name>A0A381XS23_9ZZZZ</name>
<dbReference type="SUPFAM" id="SSF89796">
    <property type="entry name" value="CoA-transferase family III (CaiB/BaiF)"/>
    <property type="match status" value="1"/>
</dbReference>
<feature type="non-terminal residue" evidence="2">
    <location>
        <position position="1"/>
    </location>
</feature>
<dbReference type="InterPro" id="IPR023606">
    <property type="entry name" value="CoA-Trfase_III_dom_1_sf"/>
</dbReference>
<gene>
    <name evidence="2" type="ORF">METZ01_LOCUS120294</name>
</gene>